<dbReference type="SUPFAM" id="SSF56672">
    <property type="entry name" value="DNA/RNA polymerases"/>
    <property type="match status" value="1"/>
</dbReference>
<dbReference type="Pfam" id="PF05380">
    <property type="entry name" value="Peptidase_A17"/>
    <property type="match status" value="1"/>
</dbReference>
<dbReference type="CDD" id="cd01644">
    <property type="entry name" value="RT_pepA17"/>
    <property type="match status" value="1"/>
</dbReference>
<dbReference type="InterPro" id="IPR043502">
    <property type="entry name" value="DNA/RNA_pol_sf"/>
</dbReference>
<dbReference type="Gene3D" id="4.10.60.10">
    <property type="entry name" value="Zinc finger, CCHC-type"/>
    <property type="match status" value="1"/>
</dbReference>
<feature type="compositionally biased region" description="Low complexity" evidence="1">
    <location>
        <begin position="505"/>
        <end position="521"/>
    </location>
</feature>
<reference evidence="4" key="1">
    <citation type="journal article" date="2004" name="Mol. Genet. Genomics">
        <title>MAX, a novel retrotransposon of the BEL-Pao family, is nested within the Bari1 cluster at the heterochromatic h39 region of chromosome 2 in Drosophila melanogaster.</title>
        <authorList>
            <person name="Marsano R.M."/>
            <person name="Marconi S."/>
            <person name="Moschetti R."/>
            <person name="Barsanti P."/>
            <person name="Caggese C."/>
            <person name="Caizzi R."/>
        </authorList>
    </citation>
    <scope>NUCLEOTIDE SEQUENCE</scope>
    <source>
        <strain evidence="4">Berkeley</strain>
    </source>
</reference>
<dbReference type="InterPro" id="IPR012337">
    <property type="entry name" value="RNaseH-like_sf"/>
</dbReference>
<evidence type="ECO:0000259" key="3">
    <source>
        <dbReference type="PROSITE" id="PS50994"/>
    </source>
</evidence>
<dbReference type="InterPro" id="IPR041588">
    <property type="entry name" value="Integrase_H2C2"/>
</dbReference>
<dbReference type="InterPro" id="IPR005312">
    <property type="entry name" value="DUF1759"/>
</dbReference>
<dbReference type="CDD" id="cd00303">
    <property type="entry name" value="retropepsin_like"/>
    <property type="match status" value="1"/>
</dbReference>
<dbReference type="PANTHER" id="PTHR47331:SF1">
    <property type="entry name" value="GAG-LIKE PROTEIN"/>
    <property type="match status" value="1"/>
</dbReference>
<dbReference type="InterPro" id="IPR036397">
    <property type="entry name" value="RNaseH_sf"/>
</dbReference>
<evidence type="ECO:0000259" key="2">
    <source>
        <dbReference type="PROSITE" id="PS50175"/>
    </source>
</evidence>
<dbReference type="Gene3D" id="3.30.70.270">
    <property type="match status" value="1"/>
</dbReference>
<dbReference type="PROSITE" id="PS50994">
    <property type="entry name" value="INTEGRASE"/>
    <property type="match status" value="1"/>
</dbReference>
<sequence>MPLEGDKKKTPAPGKEQKFNPQSPISTRGRPAPKSVSPRVKTATPTPKPKVLPSTSSKTTPRLVISRPVTRASSESSLSRKSESPSAVGTDFLRVTRSTTKRMASSEQPTPANAALHKFIAVSDRVSLFEAKINTPDQASPSLHTLQVRLQQVRALWDKVEREYETCSDLMAQEGSLDTVPILQAKYDYCYSVYESCAAQIGETIDRATPQVAQAPSQPLISSGCRLPPCDTEVFDGDYLRWPTFRDLFTAIYVNNPRLTPVEKLFHLLTKTSGEAKAIVAKSPLTNDGFASAWEALRDRFQNKRLLVNSQLKLLFNLSSISQESGHALKELQSTIQGCLTALEHSQVSTENWDCILVFLCASKLPKQTLSLWEQSLTAKSEIPAWEEMNAFLSERYRTLEAIEDMKPTQAVPKRLQSFETKVSTKQKGCDICSKENHPVRLCPRFLQMSVDSRSGYIKKKQLCLNCFARGHQLRDCTSMHSCFTCKGRHHTLLHRSPPNSENASSSTSPPTQQLPRPSSRNASASTSAVQNFFASGTSAVLLSTAMIDVCHLGTNYRARALIDSGSEATFISERLFNLIKLPFRNTRTQVSGLNHSVSAKSSKLCHFGIRSPTKPGLQLDTEAYVLPELSGKLPSYPIPRNSLKDLPALRWADPTFFESSQIDVLIGADILPSIMMDGTRQNICGSLLGQETIFGWVLTGPISKGKPKRVASFTTQVHQTGDPDSLDTLLSKFWEVEDLPVKMVKESDSYCERNFLQTTTKDASGRYVVTLPFRDPENTGSDLGYSRSIALAQFLRNENRLKRDFPLKEQYDSVIQEYLDLGHMKEVPPTHNSPSYHLPHHAVVKPESTTTKLRVVFNASSPSANGISLNDILHAGPVLQSDLTIQVLKWRYFQYVFSADITKMYRQIWVDPKHTPFQRILFRNKEGDIRDFELKTVTFGVNCAPFLAIRVLQQLAEDIQVPFPNASRIIQQHMYVDDVLAGANSVNEAQSSIRELQAALSASGFPLRKWTSNNKSVLKDVPAEHLLHSEFLDIDAESTAKTLGIRWRAKSDEFYFVPPDIVVEASYTKREVLSQIARLFDPAGWLAPFIIRSKIFMQEIWLQNLGWDDKLPTEMSQRWQSFLEEYSDLNQIRVPRWIWYQPEVVIEHHGFCDASQRAYGAAIYIRVEMGQKILTRLLTAKTRVAPVKTVSLPRLELCGAVLLTEMVTAILPHMPSASSDIRCWTDSTIVLAWLRKPACNWTTFVANRVAKITQATPVDCWAHVRSEQNSADLASRGVSLQELAENHLWWHGPEWLQGPRELWPAQSDTLPVTELEQRAVKVHFVKGPSIDFLERFSKLDKALRVLVYVQRFFKRCRKGSFLPSSRPTSEEIREAERTLTSIAQRRAYGQELQHLTEKRPLPVSSPLVTLFPFIDQHGLLRACGRLTASKTLQYDERHPILLPYDCRLSRLIVQFTHQITLHGGSQLIVRLIRTKYWIPKIKNLVKAVVNPCKICTIYKKRLQTQLMGDFPTDRVSFSRAFTYTGIDYAGPFEIKNYTGRACLITKGYVCVFVCFSTKAIHLEPTSDLTTEKFLAAFARFVARRGCPQRVHSDNGKTFVGAAALISRDFLQAIKESVTDAYSHQGLVWRFIPPGAPHMGGLWEAGVKSFKTLFLKSTSVRKYTFEELATLLAKIEACLNSRPLSPMSEDPSDLLALTPGHFLIGGPLLSTAEPEIKGEAKSIINRWQHLKAQHQQFSARWKEEYLKELHKRSKWQFPTRNLQADDMVVVKEDNLPPNEWRLGRIVSAFPGADERIRVVEIRTSRGTIKRPVHKVILLPMEDKESSVPRD</sequence>
<dbReference type="GO" id="GO:0004190">
    <property type="term" value="F:aspartic-type endopeptidase activity"/>
    <property type="evidence" value="ECO:0007669"/>
    <property type="project" value="InterPro"/>
</dbReference>
<evidence type="ECO:0000313" key="5">
    <source>
        <dbReference type="FlyBase" id="FBgn0063918"/>
    </source>
</evidence>
<gene>
    <name evidence="5" type="primary">gag-pol</name>
</gene>
<protein>
    <submittedName>
        <fullName evidence="4">Uncharacterized protein (Gag-pol polyprotein)</fullName>
    </submittedName>
</protein>
<dbReference type="FlyBase" id="FBgn0063918">
    <property type="gene designation" value="Max-element\gag-pol"/>
</dbReference>
<dbReference type="InterPro" id="IPR000477">
    <property type="entry name" value="RT_dom"/>
</dbReference>
<dbReference type="PROSITE" id="PS50175">
    <property type="entry name" value="ASP_PROT_RETROV"/>
    <property type="match status" value="1"/>
</dbReference>
<dbReference type="Gene3D" id="3.10.10.10">
    <property type="entry name" value="HIV Type 1 Reverse Transcriptase, subunit A, domain 1"/>
    <property type="match status" value="1"/>
</dbReference>
<feature type="region of interest" description="Disordered" evidence="1">
    <location>
        <begin position="1"/>
        <end position="92"/>
    </location>
</feature>
<dbReference type="InterPro" id="IPR001878">
    <property type="entry name" value="Znf_CCHC"/>
</dbReference>
<dbReference type="InterPro" id="IPR001995">
    <property type="entry name" value="Peptidase_A2_cat"/>
</dbReference>
<dbReference type="Gene3D" id="3.30.420.10">
    <property type="entry name" value="Ribonuclease H-like superfamily/Ribonuclease H"/>
    <property type="match status" value="1"/>
</dbReference>
<evidence type="ECO:0000313" key="4">
    <source>
        <dbReference type="EMBL" id="CAD32253.1"/>
    </source>
</evidence>
<dbReference type="InterPro" id="IPR001584">
    <property type="entry name" value="Integrase_cat-core"/>
</dbReference>
<name>Q8MNR4_DROME</name>
<evidence type="ECO:0000256" key="1">
    <source>
        <dbReference type="SAM" id="MobiDB-lite"/>
    </source>
</evidence>
<dbReference type="PANTHER" id="PTHR47331">
    <property type="entry name" value="PHD-TYPE DOMAIN-CONTAINING PROTEIN"/>
    <property type="match status" value="1"/>
</dbReference>
<dbReference type="SMART" id="SM00343">
    <property type="entry name" value="ZnF_C2HC"/>
    <property type="match status" value="2"/>
</dbReference>
<dbReference type="InterPro" id="IPR043128">
    <property type="entry name" value="Rev_trsase/Diguanyl_cyclase"/>
</dbReference>
<organism evidence="4">
    <name type="scientific">Drosophila melanogaster</name>
    <name type="common">Fruit fly</name>
    <dbReference type="NCBI Taxonomy" id="7227"/>
    <lineage>
        <taxon>Eukaryota</taxon>
        <taxon>Metazoa</taxon>
        <taxon>Ecdysozoa</taxon>
        <taxon>Arthropoda</taxon>
        <taxon>Hexapoda</taxon>
        <taxon>Insecta</taxon>
        <taxon>Pterygota</taxon>
        <taxon>Neoptera</taxon>
        <taxon>Endopterygota</taxon>
        <taxon>Diptera</taxon>
        <taxon>Brachycera</taxon>
        <taxon>Muscomorpha</taxon>
        <taxon>Ephydroidea</taxon>
        <taxon>Drosophilidae</taxon>
        <taxon>Drosophila</taxon>
        <taxon>Sophophora</taxon>
    </lineage>
</organism>
<dbReference type="InterPro" id="IPR008042">
    <property type="entry name" value="Retrotrans_Pao"/>
</dbReference>
<dbReference type="Pfam" id="PF18701">
    <property type="entry name" value="DUF5641"/>
    <property type="match status" value="1"/>
</dbReference>
<dbReference type="Gene3D" id="1.10.340.70">
    <property type="match status" value="1"/>
</dbReference>
<dbReference type="GO" id="GO:0003676">
    <property type="term" value="F:nucleic acid binding"/>
    <property type="evidence" value="ECO:0007669"/>
    <property type="project" value="InterPro"/>
</dbReference>
<dbReference type="IntAct" id="Q8MNR4">
    <property type="interactions" value="1"/>
</dbReference>
<dbReference type="Pfam" id="PF03564">
    <property type="entry name" value="DUF1759"/>
    <property type="match status" value="1"/>
</dbReference>
<dbReference type="GO" id="GO:0008270">
    <property type="term" value="F:zinc ion binding"/>
    <property type="evidence" value="ECO:0007669"/>
    <property type="project" value="InterPro"/>
</dbReference>
<accession>Q8MNR4</accession>
<proteinExistence type="predicted"/>
<feature type="domain" description="Integrase catalytic" evidence="3">
    <location>
        <begin position="1508"/>
        <end position="1707"/>
    </location>
</feature>
<dbReference type="InterPro" id="IPR040676">
    <property type="entry name" value="DUF5641"/>
</dbReference>
<dbReference type="SUPFAM" id="SSF53098">
    <property type="entry name" value="Ribonuclease H-like"/>
    <property type="match status" value="1"/>
</dbReference>
<feature type="domain" description="Peptidase A2" evidence="2">
    <location>
        <begin position="559"/>
        <end position="643"/>
    </location>
</feature>
<dbReference type="Pfam" id="PF00078">
    <property type="entry name" value="RVT_1"/>
    <property type="match status" value="1"/>
</dbReference>
<dbReference type="GO" id="GO:0015074">
    <property type="term" value="P:DNA integration"/>
    <property type="evidence" value="ECO:0007669"/>
    <property type="project" value="InterPro"/>
</dbReference>
<dbReference type="Pfam" id="PF17921">
    <property type="entry name" value="Integrase_H2C2"/>
    <property type="match status" value="1"/>
</dbReference>
<dbReference type="GO" id="GO:0042575">
    <property type="term" value="C:DNA polymerase complex"/>
    <property type="evidence" value="ECO:0007669"/>
    <property type="project" value="UniProtKB-ARBA"/>
</dbReference>
<feature type="region of interest" description="Disordered" evidence="1">
    <location>
        <begin position="495"/>
        <end position="523"/>
    </location>
</feature>
<dbReference type="GO" id="GO:0071897">
    <property type="term" value="P:DNA biosynthetic process"/>
    <property type="evidence" value="ECO:0007669"/>
    <property type="project" value="UniProtKB-ARBA"/>
</dbReference>
<dbReference type="GO" id="GO:0006508">
    <property type="term" value="P:proteolysis"/>
    <property type="evidence" value="ECO:0007669"/>
    <property type="project" value="InterPro"/>
</dbReference>
<dbReference type="EMBL" id="AJ487856">
    <property type="protein sequence ID" value="CAD32253.1"/>
    <property type="molecule type" value="Genomic_DNA"/>
</dbReference>